<gene>
    <name evidence="1" type="ORF">RF679_08860</name>
</gene>
<evidence type="ECO:0000313" key="2">
    <source>
        <dbReference type="Proteomes" id="UP001181355"/>
    </source>
</evidence>
<dbReference type="InterPro" id="IPR051783">
    <property type="entry name" value="NAD(P)-dependent_oxidoreduct"/>
</dbReference>
<protein>
    <submittedName>
        <fullName evidence="1">SDR family NAD(P)-dependent oxidoreductase</fullName>
    </submittedName>
</protein>
<dbReference type="Gene3D" id="3.40.50.720">
    <property type="entry name" value="NAD(P)-binding Rossmann-like Domain"/>
    <property type="match status" value="1"/>
</dbReference>
<dbReference type="PANTHER" id="PTHR48079:SF6">
    <property type="entry name" value="NAD(P)-BINDING DOMAIN-CONTAINING PROTEIN-RELATED"/>
    <property type="match status" value="1"/>
</dbReference>
<name>A0ABY9RME1_9BURK</name>
<dbReference type="SUPFAM" id="SSF51735">
    <property type="entry name" value="NAD(P)-binding Rossmann-fold domains"/>
    <property type="match status" value="1"/>
</dbReference>
<dbReference type="InterPro" id="IPR036291">
    <property type="entry name" value="NAD(P)-bd_dom_sf"/>
</dbReference>
<dbReference type="EMBL" id="CP133720">
    <property type="protein sequence ID" value="WMW82370.1"/>
    <property type="molecule type" value="Genomic_DNA"/>
</dbReference>
<dbReference type="Proteomes" id="UP001181355">
    <property type="component" value="Chromosome"/>
</dbReference>
<keyword evidence="2" id="KW-1185">Reference proteome</keyword>
<dbReference type="PANTHER" id="PTHR48079">
    <property type="entry name" value="PROTEIN YEEZ"/>
    <property type="match status" value="1"/>
</dbReference>
<proteinExistence type="predicted"/>
<dbReference type="RefSeq" id="WP_309483842.1">
    <property type="nucleotide sequence ID" value="NZ_CP133720.1"/>
</dbReference>
<organism evidence="1 2">
    <name type="scientific">Undibacterium cyanobacteriorum</name>
    <dbReference type="NCBI Taxonomy" id="3073561"/>
    <lineage>
        <taxon>Bacteria</taxon>
        <taxon>Pseudomonadati</taxon>
        <taxon>Pseudomonadota</taxon>
        <taxon>Betaproteobacteria</taxon>
        <taxon>Burkholderiales</taxon>
        <taxon>Oxalobacteraceae</taxon>
        <taxon>Undibacterium</taxon>
    </lineage>
</organism>
<sequence>MNKHHTSNDVGALECNTKPSSQLHKPRVVIIGCGDVGERLIPLLIPHFRVFAVTSQASSSNRFAQLRRLGAVPIQANLDDANSLWRLRQLSSRFVHLAPPATFGEIDARTRRLAAILPEKAQLVYISTTGVYGDCAGASFDEARTVAPSNARAKRRVDAEKTLRTWAKRGARNLSILRVPGIYAEDRLPIERLQKGTPALIDAEDVYTNHIHADDLAYVIKLALFRAMPSRVYHIVDDSALKMGEYFDLVAKAYNLPPAPRLPRTELEKQVSPMLLSFMSESRRLQNQRLKLELGARLTYPEVSVALEKFRALAR</sequence>
<accession>A0ABY9RME1</accession>
<evidence type="ECO:0000313" key="1">
    <source>
        <dbReference type="EMBL" id="WMW82370.1"/>
    </source>
</evidence>
<reference evidence="1" key="1">
    <citation type="submission" date="2023-09" db="EMBL/GenBank/DDBJ databases">
        <title>Undibacterium sp. 20NA77.5 isolated from freshwater.</title>
        <authorList>
            <person name="Le V."/>
            <person name="Ko S.-R."/>
            <person name="Ahn C.-Y."/>
            <person name="Oh H.-M."/>
        </authorList>
    </citation>
    <scope>NUCLEOTIDE SEQUENCE</scope>
    <source>
        <strain evidence="1">20NA77.5</strain>
    </source>
</reference>